<protein>
    <submittedName>
        <fullName evidence="1">Uncharacterized protein</fullName>
    </submittedName>
</protein>
<dbReference type="Proteomes" id="UP001151760">
    <property type="component" value="Unassembled WGS sequence"/>
</dbReference>
<proteinExistence type="predicted"/>
<sequence>MRITSSHRLFGLPGSLTLWVILPKNLHKRNNFVSHDSLLPIQNGFRFLGTMHIRLNLSKRIDGDMTMDDNGIPSKSYMKSSLKCDKLRWKCQTIRNLSNTFQNLKRTDESRTELALDPKSFNSSEWRKLSETLPDLLPWKTIWSRDAYQA</sequence>
<accession>A0ABQ5EQQ2</accession>
<reference evidence="1" key="1">
    <citation type="journal article" date="2022" name="Int. J. Mol. Sci.">
        <title>Draft Genome of Tanacetum Coccineum: Genomic Comparison of Closely Related Tanacetum-Family Plants.</title>
        <authorList>
            <person name="Yamashiro T."/>
            <person name="Shiraishi A."/>
            <person name="Nakayama K."/>
            <person name="Satake H."/>
        </authorList>
    </citation>
    <scope>NUCLEOTIDE SEQUENCE</scope>
</reference>
<dbReference type="EMBL" id="BQNB010016568">
    <property type="protein sequence ID" value="GJT53240.1"/>
    <property type="molecule type" value="Genomic_DNA"/>
</dbReference>
<organism evidence="1 2">
    <name type="scientific">Tanacetum coccineum</name>
    <dbReference type="NCBI Taxonomy" id="301880"/>
    <lineage>
        <taxon>Eukaryota</taxon>
        <taxon>Viridiplantae</taxon>
        <taxon>Streptophyta</taxon>
        <taxon>Embryophyta</taxon>
        <taxon>Tracheophyta</taxon>
        <taxon>Spermatophyta</taxon>
        <taxon>Magnoliopsida</taxon>
        <taxon>eudicotyledons</taxon>
        <taxon>Gunneridae</taxon>
        <taxon>Pentapetalae</taxon>
        <taxon>asterids</taxon>
        <taxon>campanulids</taxon>
        <taxon>Asterales</taxon>
        <taxon>Asteraceae</taxon>
        <taxon>Asteroideae</taxon>
        <taxon>Anthemideae</taxon>
        <taxon>Anthemidinae</taxon>
        <taxon>Tanacetum</taxon>
    </lineage>
</organism>
<name>A0ABQ5EQQ2_9ASTR</name>
<evidence type="ECO:0000313" key="1">
    <source>
        <dbReference type="EMBL" id="GJT53240.1"/>
    </source>
</evidence>
<comment type="caution">
    <text evidence="1">The sequence shown here is derived from an EMBL/GenBank/DDBJ whole genome shotgun (WGS) entry which is preliminary data.</text>
</comment>
<evidence type="ECO:0000313" key="2">
    <source>
        <dbReference type="Proteomes" id="UP001151760"/>
    </source>
</evidence>
<gene>
    <name evidence="1" type="ORF">Tco_0988294</name>
</gene>
<reference evidence="1" key="2">
    <citation type="submission" date="2022-01" db="EMBL/GenBank/DDBJ databases">
        <authorList>
            <person name="Yamashiro T."/>
            <person name="Shiraishi A."/>
            <person name="Satake H."/>
            <person name="Nakayama K."/>
        </authorList>
    </citation>
    <scope>NUCLEOTIDE SEQUENCE</scope>
</reference>
<keyword evidence="2" id="KW-1185">Reference proteome</keyword>